<accession>A0A3M0BY17</accession>
<name>A0A3M0BY17_9PROT</name>
<dbReference type="Pfam" id="PF09339">
    <property type="entry name" value="HTH_IclR"/>
    <property type="match status" value="1"/>
</dbReference>
<gene>
    <name evidence="6" type="ORF">BXY39_3440</name>
</gene>
<dbReference type="RefSeq" id="WP_121940076.1">
    <property type="nucleotide sequence ID" value="NZ_REFR01000015.1"/>
</dbReference>
<comment type="caution">
    <text evidence="6">The sequence shown here is derived from an EMBL/GenBank/DDBJ whole genome shotgun (WGS) entry which is preliminary data.</text>
</comment>
<dbReference type="GO" id="GO:0003677">
    <property type="term" value="F:DNA binding"/>
    <property type="evidence" value="ECO:0007669"/>
    <property type="project" value="UniProtKB-KW"/>
</dbReference>
<dbReference type="PROSITE" id="PS51078">
    <property type="entry name" value="ICLR_ED"/>
    <property type="match status" value="1"/>
</dbReference>
<dbReference type="SUPFAM" id="SSF46785">
    <property type="entry name" value="Winged helix' DNA-binding domain"/>
    <property type="match status" value="1"/>
</dbReference>
<dbReference type="EMBL" id="REFR01000015">
    <property type="protein sequence ID" value="RMB01932.1"/>
    <property type="molecule type" value="Genomic_DNA"/>
</dbReference>
<dbReference type="Gene3D" id="1.10.10.10">
    <property type="entry name" value="Winged helix-like DNA-binding domain superfamily/Winged helix DNA-binding domain"/>
    <property type="match status" value="1"/>
</dbReference>
<dbReference type="InterPro" id="IPR036390">
    <property type="entry name" value="WH_DNA-bd_sf"/>
</dbReference>
<proteinExistence type="predicted"/>
<dbReference type="PANTHER" id="PTHR30136">
    <property type="entry name" value="HELIX-TURN-HELIX TRANSCRIPTIONAL REGULATOR, ICLR FAMILY"/>
    <property type="match status" value="1"/>
</dbReference>
<dbReference type="AlphaFoldDB" id="A0A3M0BY17"/>
<feature type="domain" description="IclR-ED" evidence="5">
    <location>
        <begin position="71"/>
        <end position="261"/>
    </location>
</feature>
<dbReference type="GO" id="GO:0045892">
    <property type="term" value="P:negative regulation of DNA-templated transcription"/>
    <property type="evidence" value="ECO:0007669"/>
    <property type="project" value="TreeGrafter"/>
</dbReference>
<dbReference type="InterPro" id="IPR036388">
    <property type="entry name" value="WH-like_DNA-bd_sf"/>
</dbReference>
<feature type="domain" description="HTH iclR-type" evidence="4">
    <location>
        <begin position="7"/>
        <end position="68"/>
    </location>
</feature>
<evidence type="ECO:0000256" key="2">
    <source>
        <dbReference type="ARBA" id="ARBA00023125"/>
    </source>
</evidence>
<dbReference type="InterPro" id="IPR005471">
    <property type="entry name" value="Tscrpt_reg_IclR_N"/>
</dbReference>
<dbReference type="OrthoDB" id="9807558at2"/>
<dbReference type="PANTHER" id="PTHR30136:SF23">
    <property type="entry name" value="DNA-BINDING TRANSCRIPTIONAL ACTIVATOR MHPR"/>
    <property type="match status" value="1"/>
</dbReference>
<dbReference type="PROSITE" id="PS51077">
    <property type="entry name" value="HTH_ICLR"/>
    <property type="match status" value="1"/>
</dbReference>
<evidence type="ECO:0000259" key="5">
    <source>
        <dbReference type="PROSITE" id="PS51078"/>
    </source>
</evidence>
<dbReference type="Proteomes" id="UP000271227">
    <property type="component" value="Unassembled WGS sequence"/>
</dbReference>
<evidence type="ECO:0000256" key="3">
    <source>
        <dbReference type="ARBA" id="ARBA00023163"/>
    </source>
</evidence>
<dbReference type="InterPro" id="IPR050707">
    <property type="entry name" value="HTH_MetabolicPath_Reg"/>
</dbReference>
<evidence type="ECO:0000259" key="4">
    <source>
        <dbReference type="PROSITE" id="PS51077"/>
    </source>
</evidence>
<organism evidence="6 7">
    <name type="scientific">Eilatimonas milleporae</name>
    <dbReference type="NCBI Taxonomy" id="911205"/>
    <lineage>
        <taxon>Bacteria</taxon>
        <taxon>Pseudomonadati</taxon>
        <taxon>Pseudomonadota</taxon>
        <taxon>Alphaproteobacteria</taxon>
        <taxon>Kordiimonadales</taxon>
        <taxon>Kordiimonadaceae</taxon>
        <taxon>Eilatimonas</taxon>
    </lineage>
</organism>
<dbReference type="InterPro" id="IPR014757">
    <property type="entry name" value="Tscrpt_reg_IclR_C"/>
</dbReference>
<dbReference type="SMART" id="SM00346">
    <property type="entry name" value="HTH_ICLR"/>
    <property type="match status" value="1"/>
</dbReference>
<protein>
    <submittedName>
        <fullName evidence="6">IclR family transcriptional regulator</fullName>
    </submittedName>
</protein>
<dbReference type="InterPro" id="IPR029016">
    <property type="entry name" value="GAF-like_dom_sf"/>
</dbReference>
<sequence>MDKGLPIRAICRALNVIKAINRLDAPTLSEITREEGLPYPTTFRIVQTLIHEGIIEMDPHQKRYRPTELCKALSVGFQNEDRLVAAAADKMLAFTNQYLWPIALTTRVGSKMMIKHSTHTKTTLTFTNYYPGFTLPLLNSASGRAHLAFCPAEERERIMRGLENLTEQSGPEDRQAMIYLSDEAVMAEISEQGYAPLAMGTSNNNPGKTSSFSVPLFVGDKLEACLSLIFFASAIKMQEAIDSFLAPLKELADDIGAALAE</sequence>
<evidence type="ECO:0000256" key="1">
    <source>
        <dbReference type="ARBA" id="ARBA00023015"/>
    </source>
</evidence>
<dbReference type="SUPFAM" id="SSF55781">
    <property type="entry name" value="GAF domain-like"/>
    <property type="match status" value="1"/>
</dbReference>
<dbReference type="FunCoup" id="A0A3M0BY17">
    <property type="interactions" value="20"/>
</dbReference>
<evidence type="ECO:0000313" key="7">
    <source>
        <dbReference type="Proteomes" id="UP000271227"/>
    </source>
</evidence>
<dbReference type="GO" id="GO:0003700">
    <property type="term" value="F:DNA-binding transcription factor activity"/>
    <property type="evidence" value="ECO:0007669"/>
    <property type="project" value="TreeGrafter"/>
</dbReference>
<dbReference type="Pfam" id="PF01614">
    <property type="entry name" value="IclR_C"/>
    <property type="match status" value="1"/>
</dbReference>
<keyword evidence="3" id="KW-0804">Transcription</keyword>
<reference evidence="6 7" key="1">
    <citation type="submission" date="2018-10" db="EMBL/GenBank/DDBJ databases">
        <title>Genomic Encyclopedia of Archaeal and Bacterial Type Strains, Phase II (KMG-II): from individual species to whole genera.</title>
        <authorList>
            <person name="Goeker M."/>
        </authorList>
    </citation>
    <scope>NUCLEOTIDE SEQUENCE [LARGE SCALE GENOMIC DNA]</scope>
    <source>
        <strain evidence="6 7">DSM 25217</strain>
    </source>
</reference>
<dbReference type="Gene3D" id="3.30.450.40">
    <property type="match status" value="1"/>
</dbReference>
<keyword evidence="2" id="KW-0238">DNA-binding</keyword>
<keyword evidence="7" id="KW-1185">Reference proteome</keyword>
<evidence type="ECO:0000313" key="6">
    <source>
        <dbReference type="EMBL" id="RMB01932.1"/>
    </source>
</evidence>
<dbReference type="InParanoid" id="A0A3M0BY17"/>
<keyword evidence="1" id="KW-0805">Transcription regulation</keyword>